<feature type="compositionally biased region" description="Low complexity" evidence="1">
    <location>
        <begin position="67"/>
        <end position="81"/>
    </location>
</feature>
<evidence type="ECO:0000313" key="2">
    <source>
        <dbReference type="Proteomes" id="UP000515126"/>
    </source>
</evidence>
<sequence length="187" mass="19688">MALASCMCKIRKELQASPPLFLTFVSAEVGSSRRLRDRVVRSGLGSRRDSTAARPRSRPPPLPEPAGSPEGARGAEPPAASHTPAGSRPPASTPALRFPPDPFSNMSPNLPRTVSAVRQRRMDSSHRPGRPPAVRHPPGKSHPAGAGAAGSTASGNGCHFPSSLRNSRTWGSLSASSSLMYVLWGSR</sequence>
<dbReference type="AlphaFoldDB" id="A0A6P7RXF2"/>
<dbReference type="KEGG" id="mcal:115032810"/>
<proteinExistence type="predicted"/>
<dbReference type="Proteomes" id="UP000515126">
    <property type="component" value="Chromosome 2"/>
</dbReference>
<feature type="region of interest" description="Disordered" evidence="1">
    <location>
        <begin position="32"/>
        <end position="171"/>
    </location>
</feature>
<evidence type="ECO:0000313" key="3">
    <source>
        <dbReference type="RefSeq" id="XP_029340816.1"/>
    </source>
</evidence>
<accession>A0A6P7RXF2</accession>
<organism evidence="2 3">
    <name type="scientific">Mus caroli</name>
    <name type="common">Ryukyu mouse</name>
    <name type="synonym">Ricefield mouse</name>
    <dbReference type="NCBI Taxonomy" id="10089"/>
    <lineage>
        <taxon>Eukaryota</taxon>
        <taxon>Metazoa</taxon>
        <taxon>Chordata</taxon>
        <taxon>Craniata</taxon>
        <taxon>Vertebrata</taxon>
        <taxon>Euteleostomi</taxon>
        <taxon>Mammalia</taxon>
        <taxon>Eutheria</taxon>
        <taxon>Euarchontoglires</taxon>
        <taxon>Glires</taxon>
        <taxon>Rodentia</taxon>
        <taxon>Myomorpha</taxon>
        <taxon>Muroidea</taxon>
        <taxon>Muridae</taxon>
        <taxon>Murinae</taxon>
        <taxon>Mus</taxon>
        <taxon>Mus</taxon>
    </lineage>
</organism>
<dbReference type="GeneID" id="115032810"/>
<gene>
    <name evidence="3" type="primary">LOC115032810</name>
</gene>
<reference evidence="3" key="1">
    <citation type="submission" date="2025-08" db="UniProtKB">
        <authorList>
            <consortium name="RefSeq"/>
        </authorList>
    </citation>
    <scope>IDENTIFICATION</scope>
</reference>
<keyword evidence="2" id="KW-1185">Reference proteome</keyword>
<evidence type="ECO:0000256" key="1">
    <source>
        <dbReference type="SAM" id="MobiDB-lite"/>
    </source>
</evidence>
<protein>
    <submittedName>
        <fullName evidence="3">Basic proline-rich protein-like</fullName>
    </submittedName>
</protein>
<dbReference type="RefSeq" id="XP_029340816.1">
    <property type="nucleotide sequence ID" value="XM_029484956.1"/>
</dbReference>
<name>A0A6P7RXF2_MUSCR</name>
<feature type="compositionally biased region" description="Low complexity" evidence="1">
    <location>
        <begin position="141"/>
        <end position="155"/>
    </location>
</feature>